<dbReference type="AlphaFoldDB" id="A0A0U1L491"/>
<proteinExistence type="inferred from homology"/>
<dbReference type="PANTHER" id="PTHR21581">
    <property type="entry name" value="D-ALANYL-D-ALANINE CARBOXYPEPTIDASE"/>
    <property type="match status" value="1"/>
</dbReference>
<keyword evidence="18" id="KW-1185">Reference proteome</keyword>
<keyword evidence="10" id="KW-0961">Cell wall biogenesis/degradation</keyword>
<keyword evidence="15" id="KW-1133">Transmembrane helix</keyword>
<organism evidence="17 18">
    <name type="scientific">Sporomusa ovata</name>
    <dbReference type="NCBI Taxonomy" id="2378"/>
    <lineage>
        <taxon>Bacteria</taxon>
        <taxon>Bacillati</taxon>
        <taxon>Bacillota</taxon>
        <taxon>Negativicutes</taxon>
        <taxon>Selenomonadales</taxon>
        <taxon>Sporomusaceae</taxon>
        <taxon>Sporomusa</taxon>
    </lineage>
</organism>
<dbReference type="InterPro" id="IPR012338">
    <property type="entry name" value="Beta-lactam/transpept-like"/>
</dbReference>
<evidence type="ECO:0000313" key="18">
    <source>
        <dbReference type="Proteomes" id="UP000049855"/>
    </source>
</evidence>
<dbReference type="GO" id="GO:0071555">
    <property type="term" value="P:cell wall organization"/>
    <property type="evidence" value="ECO:0007669"/>
    <property type="project" value="UniProtKB-KW"/>
</dbReference>
<dbReference type="Pfam" id="PF07943">
    <property type="entry name" value="PBP5_C"/>
    <property type="match status" value="1"/>
</dbReference>
<comment type="catalytic activity">
    <reaction evidence="11">
        <text>Preferential cleavage: (Ac)2-L-Lys-D-Ala-|-D-Ala. Also transpeptidation of peptidyl-alanyl moieties that are N-acyl substituents of D-alanine.</text>
        <dbReference type="EC" id="3.4.16.4"/>
    </reaction>
</comment>
<feature type="active site" description="Proton acceptor" evidence="12">
    <location>
        <position position="85"/>
    </location>
</feature>
<dbReference type="SUPFAM" id="SSF56601">
    <property type="entry name" value="beta-lactamase/transpeptidase-like"/>
    <property type="match status" value="1"/>
</dbReference>
<evidence type="ECO:0000259" key="16">
    <source>
        <dbReference type="SMART" id="SM00936"/>
    </source>
</evidence>
<evidence type="ECO:0000256" key="15">
    <source>
        <dbReference type="SAM" id="Phobius"/>
    </source>
</evidence>
<dbReference type="Proteomes" id="UP000049855">
    <property type="component" value="Unassembled WGS sequence"/>
</dbReference>
<dbReference type="Gene3D" id="3.40.710.10">
    <property type="entry name" value="DD-peptidase/beta-lactamase superfamily"/>
    <property type="match status" value="1"/>
</dbReference>
<dbReference type="GO" id="GO:0009252">
    <property type="term" value="P:peptidoglycan biosynthetic process"/>
    <property type="evidence" value="ECO:0007669"/>
    <property type="project" value="UniProtKB-UniPathway"/>
</dbReference>
<evidence type="ECO:0000256" key="6">
    <source>
        <dbReference type="ARBA" id="ARBA00022729"/>
    </source>
</evidence>
<evidence type="ECO:0000256" key="10">
    <source>
        <dbReference type="ARBA" id="ARBA00023316"/>
    </source>
</evidence>
<keyword evidence="8" id="KW-0133">Cell shape</keyword>
<keyword evidence="5" id="KW-0645">Protease</keyword>
<sequence>MTLSQINYIIRFSFILNEGIGLMRQLTNLGILLVIGLVFLPITVFAGDFVPELTAKAAIVMEASTGKVLYSKNANERRYPASTTKIITLITALEYGNLDDNVIASPNAATTEGSSLWLSPGEQLKLRDMLYGIMLVSGNDATVAVAEHISGSVEGFAKLMTEKAHAIGAVNSNFVNTSGLPDERHYTTAYDLAKITAYGYKNPLFTQIVSTKNKIIPWPGKDHDRDLYNENRMLWLYDGANGVKTGYTDAAGRCLVSAANRNGIQIVAIVLDSERMWDDSIKLLDYGFAQLKPVSVITKGDILKTVKIKEGKASNIKLLAANDIILPIADNEHDKFTTVVEAPTKITAPIAVGQKLGTVKIMYNNIEVANTDLIADQPVEKKSFFTMFWGSLVSFVTFVIQNFA</sequence>
<dbReference type="InterPro" id="IPR037167">
    <property type="entry name" value="Peptidase_S11_C_sf"/>
</dbReference>
<comment type="similarity">
    <text evidence="2 14">Belongs to the peptidase S11 family.</text>
</comment>
<evidence type="ECO:0000256" key="9">
    <source>
        <dbReference type="ARBA" id="ARBA00022984"/>
    </source>
</evidence>
<dbReference type="GO" id="GO:0009002">
    <property type="term" value="F:serine-type D-Ala-D-Ala carboxypeptidase activity"/>
    <property type="evidence" value="ECO:0007669"/>
    <property type="project" value="UniProtKB-EC"/>
</dbReference>
<feature type="binding site" evidence="13">
    <location>
        <position position="244"/>
    </location>
    <ligand>
        <name>substrate</name>
    </ligand>
</feature>
<dbReference type="UniPathway" id="UPA00219"/>
<evidence type="ECO:0000256" key="11">
    <source>
        <dbReference type="ARBA" id="ARBA00034000"/>
    </source>
</evidence>
<comment type="pathway">
    <text evidence="1">Cell wall biogenesis; peptidoglycan biosynthesis.</text>
</comment>
<dbReference type="SMART" id="SM00936">
    <property type="entry name" value="PBP5_C"/>
    <property type="match status" value="1"/>
</dbReference>
<dbReference type="InterPro" id="IPR012907">
    <property type="entry name" value="Peptidase_S11_C"/>
</dbReference>
<feature type="transmembrane region" description="Helical" evidence="15">
    <location>
        <begin position="26"/>
        <end position="46"/>
    </location>
</feature>
<dbReference type="InterPro" id="IPR001967">
    <property type="entry name" value="Peptidase_S11_N"/>
</dbReference>
<keyword evidence="15" id="KW-0812">Transmembrane</keyword>
<dbReference type="EMBL" id="CTRP01000014">
    <property type="protein sequence ID" value="CQR74325.1"/>
    <property type="molecule type" value="Genomic_DNA"/>
</dbReference>
<dbReference type="PRINTS" id="PR00725">
    <property type="entry name" value="DADACBPTASE1"/>
</dbReference>
<feature type="active site" evidence="12">
    <location>
        <position position="137"/>
    </location>
</feature>
<dbReference type="EC" id="3.4.16.4" evidence="3"/>
<keyword evidence="6" id="KW-0732">Signal</keyword>
<evidence type="ECO:0000256" key="4">
    <source>
        <dbReference type="ARBA" id="ARBA00022645"/>
    </source>
</evidence>
<dbReference type="InterPro" id="IPR018044">
    <property type="entry name" value="Peptidase_S11"/>
</dbReference>
<keyword evidence="15" id="KW-0472">Membrane</keyword>
<dbReference type="Pfam" id="PF00768">
    <property type="entry name" value="Peptidase_S11"/>
    <property type="match status" value="1"/>
</dbReference>
<reference evidence="18" key="1">
    <citation type="submission" date="2015-03" db="EMBL/GenBank/DDBJ databases">
        <authorList>
            <person name="Nijsse Bart"/>
        </authorList>
    </citation>
    <scope>NUCLEOTIDE SEQUENCE [LARGE SCALE GENOMIC DNA]</scope>
</reference>
<keyword evidence="9" id="KW-0573">Peptidoglycan synthesis</keyword>
<evidence type="ECO:0000256" key="13">
    <source>
        <dbReference type="PIRSR" id="PIRSR618044-2"/>
    </source>
</evidence>
<dbReference type="GO" id="GO:0008360">
    <property type="term" value="P:regulation of cell shape"/>
    <property type="evidence" value="ECO:0007669"/>
    <property type="project" value="UniProtKB-KW"/>
</dbReference>
<feature type="domain" description="Peptidase S11 D-Ala-D-Ala carboxypeptidase A C-terminal" evidence="16">
    <location>
        <begin position="291"/>
        <end position="381"/>
    </location>
</feature>
<keyword evidence="7 17" id="KW-0378">Hydrolase</keyword>
<evidence type="ECO:0000256" key="8">
    <source>
        <dbReference type="ARBA" id="ARBA00022960"/>
    </source>
</evidence>
<dbReference type="GO" id="GO:0006508">
    <property type="term" value="P:proteolysis"/>
    <property type="evidence" value="ECO:0007669"/>
    <property type="project" value="UniProtKB-KW"/>
</dbReference>
<gene>
    <name evidence="17" type="ORF">SpAn4DRAFT_0787</name>
</gene>
<feature type="active site" description="Acyl-ester intermediate" evidence="12">
    <location>
        <position position="82"/>
    </location>
</feature>
<accession>A0A0U1L491</accession>
<evidence type="ECO:0000256" key="2">
    <source>
        <dbReference type="ARBA" id="ARBA00007164"/>
    </source>
</evidence>
<evidence type="ECO:0000256" key="1">
    <source>
        <dbReference type="ARBA" id="ARBA00004752"/>
    </source>
</evidence>
<evidence type="ECO:0000313" key="17">
    <source>
        <dbReference type="EMBL" id="CQR74325.1"/>
    </source>
</evidence>
<evidence type="ECO:0000256" key="14">
    <source>
        <dbReference type="RuleBase" id="RU004016"/>
    </source>
</evidence>
<evidence type="ECO:0000256" key="5">
    <source>
        <dbReference type="ARBA" id="ARBA00022670"/>
    </source>
</evidence>
<name>A0A0U1L491_9FIRM</name>
<keyword evidence="4 17" id="KW-0121">Carboxypeptidase</keyword>
<evidence type="ECO:0000256" key="7">
    <source>
        <dbReference type="ARBA" id="ARBA00022801"/>
    </source>
</evidence>
<evidence type="ECO:0000256" key="12">
    <source>
        <dbReference type="PIRSR" id="PIRSR618044-1"/>
    </source>
</evidence>
<dbReference type="PANTHER" id="PTHR21581:SF33">
    <property type="entry name" value="D-ALANYL-D-ALANINE CARBOXYPEPTIDASE DACB"/>
    <property type="match status" value="1"/>
</dbReference>
<dbReference type="Gene3D" id="2.60.410.10">
    <property type="entry name" value="D-Ala-D-Ala carboxypeptidase, C-terminal domain"/>
    <property type="match status" value="1"/>
</dbReference>
<protein>
    <recommendedName>
        <fullName evidence="3">serine-type D-Ala-D-Ala carboxypeptidase</fullName>
        <ecNumber evidence="3">3.4.16.4</ecNumber>
    </recommendedName>
</protein>
<evidence type="ECO:0000256" key="3">
    <source>
        <dbReference type="ARBA" id="ARBA00012448"/>
    </source>
</evidence>